<comment type="caution">
    <text evidence="2">The sequence shown here is derived from an EMBL/GenBank/DDBJ whole genome shotgun (WGS) entry which is preliminary data.</text>
</comment>
<dbReference type="Gene3D" id="1.10.268.10">
    <property type="entry name" value="Topoisomerase, domain 3"/>
    <property type="match status" value="1"/>
</dbReference>
<dbReference type="InterPro" id="IPR013760">
    <property type="entry name" value="Topo_IIA-like_dom_sf"/>
</dbReference>
<name>A0A445JXL7_GLYSO</name>
<dbReference type="GO" id="GO:0003677">
    <property type="term" value="F:DNA binding"/>
    <property type="evidence" value="ECO:0007669"/>
    <property type="project" value="InterPro"/>
</dbReference>
<reference evidence="2 3" key="1">
    <citation type="submission" date="2018-09" db="EMBL/GenBank/DDBJ databases">
        <title>A high-quality reference genome of wild soybean provides a powerful tool to mine soybean genomes.</title>
        <authorList>
            <person name="Xie M."/>
            <person name="Chung C.Y.L."/>
            <person name="Li M.-W."/>
            <person name="Wong F.-L."/>
            <person name="Chan T.-F."/>
            <person name="Lam H.-M."/>
        </authorList>
    </citation>
    <scope>NUCLEOTIDE SEQUENCE [LARGE SCALE GENOMIC DNA]</scope>
    <source>
        <strain evidence="3">cv. W05</strain>
        <tissue evidence="2">Hypocotyl of etiolated seedlings</tissue>
    </source>
</reference>
<feature type="domain" description="Topo IIA-type catalytic" evidence="1">
    <location>
        <begin position="13"/>
        <end position="101"/>
    </location>
</feature>
<sequence length="117" mass="12986">MSSCIFSWSLSCVLIGFDNLDGVIRIIREASSNSAAAAGLRNAFSLSEKQAEALLDISLRRLSLRESGNFMAERKSLMEQISKLEELLSSRKNILELLRTALIVALRRCILSNVDLI</sequence>
<organism evidence="2 3">
    <name type="scientific">Glycine soja</name>
    <name type="common">Wild soybean</name>
    <dbReference type="NCBI Taxonomy" id="3848"/>
    <lineage>
        <taxon>Eukaryota</taxon>
        <taxon>Viridiplantae</taxon>
        <taxon>Streptophyta</taxon>
        <taxon>Embryophyta</taxon>
        <taxon>Tracheophyta</taxon>
        <taxon>Spermatophyta</taxon>
        <taxon>Magnoliopsida</taxon>
        <taxon>eudicotyledons</taxon>
        <taxon>Gunneridae</taxon>
        <taxon>Pentapetalae</taxon>
        <taxon>rosids</taxon>
        <taxon>fabids</taxon>
        <taxon>Fabales</taxon>
        <taxon>Fabaceae</taxon>
        <taxon>Papilionoideae</taxon>
        <taxon>50 kb inversion clade</taxon>
        <taxon>NPAAA clade</taxon>
        <taxon>indigoferoid/millettioid clade</taxon>
        <taxon>Phaseoleae</taxon>
        <taxon>Glycine</taxon>
        <taxon>Glycine subgen. Soja</taxon>
    </lineage>
</organism>
<dbReference type="EMBL" id="QZWG01000007">
    <property type="protein sequence ID" value="RZC03236.1"/>
    <property type="molecule type" value="Genomic_DNA"/>
</dbReference>
<dbReference type="SUPFAM" id="SSF56719">
    <property type="entry name" value="Type II DNA topoisomerase"/>
    <property type="match status" value="1"/>
</dbReference>
<dbReference type="GO" id="GO:0009330">
    <property type="term" value="C:DNA topoisomerase type II (double strand cut, ATP-hydrolyzing) complex"/>
    <property type="evidence" value="ECO:0007669"/>
    <property type="project" value="TreeGrafter"/>
</dbReference>
<dbReference type="AlphaFoldDB" id="A0A445JXL7"/>
<accession>A0A445JXL7</accession>
<dbReference type="PANTHER" id="PTHR43493">
    <property type="entry name" value="DNA GYRASE/TOPOISOMERASE SUBUNIT A"/>
    <property type="match status" value="1"/>
</dbReference>
<dbReference type="Proteomes" id="UP000289340">
    <property type="component" value="Chromosome 7"/>
</dbReference>
<dbReference type="Pfam" id="PF00521">
    <property type="entry name" value="DNA_topoisoIV"/>
    <property type="match status" value="1"/>
</dbReference>
<evidence type="ECO:0000313" key="2">
    <source>
        <dbReference type="EMBL" id="RZC03236.1"/>
    </source>
</evidence>
<evidence type="ECO:0000259" key="1">
    <source>
        <dbReference type="Pfam" id="PF00521"/>
    </source>
</evidence>
<dbReference type="InterPro" id="IPR013757">
    <property type="entry name" value="Topo_IIA_A_a_sf"/>
</dbReference>
<evidence type="ECO:0000313" key="3">
    <source>
        <dbReference type="Proteomes" id="UP000289340"/>
    </source>
</evidence>
<dbReference type="InterPro" id="IPR002205">
    <property type="entry name" value="Topo_IIA_dom_A"/>
</dbReference>
<dbReference type="GO" id="GO:0006265">
    <property type="term" value="P:DNA topological change"/>
    <property type="evidence" value="ECO:0007669"/>
    <property type="project" value="InterPro"/>
</dbReference>
<gene>
    <name evidence="2" type="ORF">D0Y65_018066</name>
</gene>
<dbReference type="PANTHER" id="PTHR43493:SF5">
    <property type="entry name" value="DNA GYRASE SUBUNIT A, CHLOROPLASTIC_MITOCHONDRIAL"/>
    <property type="match status" value="1"/>
</dbReference>
<keyword evidence="3" id="KW-1185">Reference proteome</keyword>
<dbReference type="GO" id="GO:0003918">
    <property type="term" value="F:DNA topoisomerase type II (double strand cut, ATP-hydrolyzing) activity"/>
    <property type="evidence" value="ECO:0007669"/>
    <property type="project" value="InterPro"/>
</dbReference>
<protein>
    <submittedName>
        <fullName evidence="2">DNA gyrase subunit A, chloroplastic/mitochondrial</fullName>
    </submittedName>
</protein>
<dbReference type="GO" id="GO:0005524">
    <property type="term" value="F:ATP binding"/>
    <property type="evidence" value="ECO:0007669"/>
    <property type="project" value="InterPro"/>
</dbReference>
<dbReference type="InterPro" id="IPR050220">
    <property type="entry name" value="Type_II_DNA_Topoisomerases"/>
</dbReference>
<dbReference type="GO" id="GO:0005737">
    <property type="term" value="C:cytoplasm"/>
    <property type="evidence" value="ECO:0007669"/>
    <property type="project" value="TreeGrafter"/>
</dbReference>
<proteinExistence type="predicted"/>